<keyword evidence="3" id="KW-1185">Reference proteome</keyword>
<reference evidence="2 3" key="1">
    <citation type="submission" date="2017-05" db="EMBL/GenBank/DDBJ databases">
        <title>Genomic insights into alkan degradation activity of Oleiphilus messinensis.</title>
        <authorList>
            <person name="Kozyavkin S.A."/>
            <person name="Slesarev A.I."/>
            <person name="Golyshin P.N."/>
            <person name="Korzhenkov A."/>
            <person name="Golyshina O.N."/>
            <person name="Toshchakov S.V."/>
        </authorList>
    </citation>
    <scope>NUCLEOTIDE SEQUENCE [LARGE SCALE GENOMIC DNA]</scope>
    <source>
        <strain evidence="2 3">ME102</strain>
    </source>
</reference>
<dbReference type="EMBL" id="CP021425">
    <property type="protein sequence ID" value="ARU54582.1"/>
    <property type="molecule type" value="Genomic_DNA"/>
</dbReference>
<keyword evidence="1" id="KW-1133">Transmembrane helix</keyword>
<dbReference type="AlphaFoldDB" id="A0A1Y0I289"/>
<accession>A0A1Y0I289</accession>
<dbReference type="KEGG" id="ome:OLMES_0478"/>
<gene>
    <name evidence="2" type="ORF">OLMES_0478</name>
</gene>
<feature type="transmembrane region" description="Helical" evidence="1">
    <location>
        <begin position="95"/>
        <end position="119"/>
    </location>
</feature>
<keyword evidence="1" id="KW-0472">Membrane</keyword>
<keyword evidence="1" id="KW-0812">Transmembrane</keyword>
<evidence type="ECO:0000313" key="3">
    <source>
        <dbReference type="Proteomes" id="UP000196027"/>
    </source>
</evidence>
<evidence type="ECO:0000313" key="2">
    <source>
        <dbReference type="EMBL" id="ARU54582.1"/>
    </source>
</evidence>
<sequence>MALTNYLNITIEKQQPGDKSFLLPRLCLHCGSEQIHREMEFYNQSTTLSSRVMEMILGPFMLLAALFSKNEVVCIGYICASCEQVLANEQKAKKWFWVLWLIGTITLCFGILGLADHFALDMPNLVLWVMICSPLILFVFLWARQQAKLKKIRRNAPPDYSPDRFVHSVKMSQAGMPLTKKRMRFKMVAKVTNRQFIRHFMRVNSVNTEIGYNHRRLARLPTPEN</sequence>
<protein>
    <submittedName>
        <fullName evidence="2">Uncharacterized protein</fullName>
    </submittedName>
</protein>
<feature type="transmembrane region" description="Helical" evidence="1">
    <location>
        <begin position="125"/>
        <end position="143"/>
    </location>
</feature>
<organism evidence="2 3">
    <name type="scientific">Oleiphilus messinensis</name>
    <dbReference type="NCBI Taxonomy" id="141451"/>
    <lineage>
        <taxon>Bacteria</taxon>
        <taxon>Pseudomonadati</taxon>
        <taxon>Pseudomonadota</taxon>
        <taxon>Gammaproteobacteria</taxon>
        <taxon>Oceanospirillales</taxon>
        <taxon>Oleiphilaceae</taxon>
        <taxon>Oleiphilus</taxon>
    </lineage>
</organism>
<dbReference type="RefSeq" id="WP_087459767.1">
    <property type="nucleotide sequence ID" value="NZ_CP021425.1"/>
</dbReference>
<proteinExistence type="predicted"/>
<evidence type="ECO:0000256" key="1">
    <source>
        <dbReference type="SAM" id="Phobius"/>
    </source>
</evidence>
<name>A0A1Y0I289_9GAMM</name>
<dbReference type="Proteomes" id="UP000196027">
    <property type="component" value="Chromosome"/>
</dbReference>